<dbReference type="VEuPathDB" id="PlasmoDB:PfNF54_120032300"/>
<dbReference type="InterPro" id="IPR053019">
    <property type="entry name" value="GATA_zinc_finger"/>
</dbReference>
<accession>A0A2I0BZ57</accession>
<feature type="compositionally biased region" description="Basic and acidic residues" evidence="1">
    <location>
        <begin position="2043"/>
        <end position="2060"/>
    </location>
</feature>
<feature type="transmembrane region" description="Helical" evidence="2">
    <location>
        <begin position="287"/>
        <end position="304"/>
    </location>
</feature>
<feature type="transmembrane region" description="Helical" evidence="2">
    <location>
        <begin position="130"/>
        <end position="152"/>
    </location>
</feature>
<reference evidence="3 6" key="2">
    <citation type="submission" date="2018-05" db="EMBL/GenBank/DDBJ databases">
        <title>Genome assembly of Plasmodium falciparum NF54 DiCre.</title>
        <authorList>
            <person name="Baumgarten S."/>
            <person name="Treeck M."/>
            <person name="Scherf A."/>
        </authorList>
    </citation>
    <scope>NUCLEOTIDE SEQUENCE [LARGE SCALE GENOMIC DNA]</scope>
    <source>
        <strain evidence="3">NF54</strain>
    </source>
</reference>
<name>A0A2I0BZ57_PLAFO</name>
<feature type="region of interest" description="Disordered" evidence="1">
    <location>
        <begin position="1543"/>
        <end position="1573"/>
    </location>
</feature>
<evidence type="ECO:0008006" key="7">
    <source>
        <dbReference type="Google" id="ProtNLM"/>
    </source>
</evidence>
<evidence type="ECO:0000313" key="3">
    <source>
        <dbReference type="EMBL" id="KAF4327325.1"/>
    </source>
</evidence>
<feature type="region of interest" description="Disordered" evidence="1">
    <location>
        <begin position="1909"/>
        <end position="1942"/>
    </location>
</feature>
<feature type="region of interest" description="Disordered" evidence="1">
    <location>
        <begin position="163"/>
        <end position="185"/>
    </location>
</feature>
<organism evidence="4 5">
    <name type="scientific">Plasmodium falciparum (isolate NF54)</name>
    <dbReference type="NCBI Taxonomy" id="5843"/>
    <lineage>
        <taxon>Eukaryota</taxon>
        <taxon>Sar</taxon>
        <taxon>Alveolata</taxon>
        <taxon>Apicomplexa</taxon>
        <taxon>Aconoidasida</taxon>
        <taxon>Haemosporida</taxon>
        <taxon>Plasmodiidae</taxon>
        <taxon>Plasmodium</taxon>
        <taxon>Plasmodium (Laverania)</taxon>
    </lineage>
</organism>
<dbReference type="EMBL" id="NYMT01000004">
    <property type="protein sequence ID" value="PKC48587.1"/>
    <property type="molecule type" value="Genomic_DNA"/>
</dbReference>
<dbReference type="PANTHER" id="PTHR23353">
    <property type="entry name" value="RAB-GAP/TBC-RELATED"/>
    <property type="match status" value="1"/>
</dbReference>
<dbReference type="Proteomes" id="UP000754359">
    <property type="component" value="Unassembled WGS sequence"/>
</dbReference>
<keyword evidence="2" id="KW-0812">Transmembrane</keyword>
<feature type="region of interest" description="Disordered" evidence="1">
    <location>
        <begin position="759"/>
        <end position="801"/>
    </location>
</feature>
<feature type="region of interest" description="Disordered" evidence="1">
    <location>
        <begin position="2036"/>
        <end position="2060"/>
    </location>
</feature>
<sequence length="2303" mass="276124">MYVCMMNPLLLPFKGDNKTSKKKIDIKIKSKEVYKLDLVLLINRKRKYENYNVYVYHIISLVKKKKNKVQERYLLSLQKMKENILKNKRKIKEYKIRKKIYIPTNNIVRKYIDTYIYIIKRYYKNDDYEVLLTLLNLHHALYIFLSHILRFYNKMFHITKKKQVDKKEKRKRRKKKKQEKKSLASNSKGYKNDKLFLWIENDICNSYCYDNNFVINNYGDIKLRNNICFVIPNIIIIKLNELFHHINVIKYKCLFFYDNKKSDWEIFNHMEMNKQLKNNNNNNKKEYLFLFLYLYLYLYKFVYIKDMPFYLYNKKKKKKNPNLIFNHRLYFSLYRKKYCPYKNTCLSKKKKKKNNIKNYISINKKYNSSDDFIFYKNFYDNNDLLYKNKKDTMKHCDYINTLVSQRKFRTVQKKFISKGCYNKIIKIKRKDILHSFFDDVYFYVYNKDKNIFIRNIYDILKCLCTDHIFFFYRTIKALFLYNYKYYNNIYKKENISNIFLLNKRNDMLHMYDIIYNINYYSYGVHKNTYPFINLSNKYFISFLDGQRIIIPLRNVKVFLPQEIINKHLYISSNLYDILHKNLTPTTKRNFSLVYKSKDGNKKRKKKRKKNEQPFVKRYNKYNVKEGYNNICDGNMCDNCVDSNFDNYHHEDIFINGCKTKKRKKKTNYIGYSSCDEEECFISEEKKRMSRICPFINYMNDKIMNSYLSEAVFEQKTLEMELSILNKGGKKGKNIIRNEKEDGMVVCPEMSEEDILPEHLINKNKNNNNNKNNKNNKNNQNNNNNNNDNNNNNQNNINNDRWFDDEASNTSCDKQMICMNKEKKVLIKKKMDGVLCDELPQECIDNMLRSTCSISIPGLVEKENKDDTGENMITRSNIYNGNKINDKSYDEYTSYDNNCKDNYINISNNNEKSVDETADCVSYKDNNKNNNDYINNNPYDDRMNEVDDLSPKCNECTLNDSNILGYGNYECTKKNTPFDEECCKEKMNGGDLVEVEVMERHSNILINRGIKTKKCVDYSLYNTYAKSSFLQCAEQADNHFIGNYLDRYSDENYYHLRQKIKLCLSRTFANLKTTRETCVLHFTNLIFDLYISRFNSKDEIIKSIIDDIVTDEKQFSDVMIQLLKEYYPKIYNDFIYKEQLKNKYKILYEELKDSCDLIYHFIAIICLFISQKYYNYRLISIDLIARTYCKSHLEGLKKVYSYDNILIKDASPDYYSATQYLDTTFSSYSVNKNFALEIEICILKKLNYDLSIPTPYSLLDSLLKANENLNFLKTRNDYNSTEGEILLRIASIDNTFLKYKSSTLAMAIYEILNFNICKDKMQKELFVFSQNNTYYDITTNMDYTPQNVFTKNEQMADKQKIEIYSEQKYDHTNDTTINNNNNKYNDGHGDNNNKYNDGHGDNNNKYNDGHGDNNNKYNDGHGDDNNVDKGTHKNKPIQLQNKYQSSIPLDNERKEKEKKNELKLLKRQARSLVIAEEEDRFITASKYINEKNKMFKLIKNIIIYLCSLMKKKIPKSYYKCDYDFSNKLNYYIKRFQKGKQDYMKKINNNNNNDANNNNNNNNENNNGNNNNSIFKDGCKQDTYYNKKKRKFQQSYSSTCTTDIRDINQDSANTKKDTQKIENNIYDDNNKFSYHKNKKINTYKEEHLHKQEKNTKVIQQVTANKINQNIDNSLKKNKKLYKKQEKNEKVFCETKKKIIKRFKKYMKKLIKTKYDDIPIQYCTSYILQGKQLKVYLRKKDHHDIHMNNNNNNNNNQNNNNCCGIIKLETHNKSKNNYIIGTRTKSTDEHLIYYYNYISKLRNRLIKGLKYFLFRINKIKKRKVRLHIMNLNYLINKKKKKKNIKKKKTIIKNMSFYKQLIKEIKILFLWIYKLTNIEIRPLIHFKDLKHITIIKKYEQNYSHYIMSKFNNSHNTQDPSYSKKSKNKNKNKNNYNMTNNNNYENPTIVKKSNKEETKKNIKKNEHVKNKYSGKNTQKCSPAITLNTSKENVQINKDIKNMKKKGKTKMNQEYIEEVIKCITWDDKTFYPFVKHNSLMSTNQKSSHKKEGEKSHSACEYKDNKNELGYRENEKDVGRENKAIFFEQHMSRSNNKNMDTTPGADEKQNKKINIINDMENKKGKENKSTYESIDGYTSQYENLYTNIQPNQYNNEYTDQYNYQRNYQYNENYNNNKFSIKKKEYETSLEKMKNTLDDTLPNNTPVLSPTDLQKNIDKIKNTDWITINDPQVDECAKELMECFLKWKNKNYISKNWTFNEYPNCKDYYFSLVFGDLKSSETLKGIIEMIHMKYNHLLNIYKEINIQNDIL</sequence>
<comment type="caution">
    <text evidence="4">The sequence shown here is derived from an EMBL/GenBank/DDBJ whole genome shotgun (WGS) entry which is preliminary data.</text>
</comment>
<feature type="compositionally biased region" description="Basic and acidic residues" evidence="1">
    <location>
        <begin position="1384"/>
        <end position="1430"/>
    </location>
</feature>
<protein>
    <recommendedName>
        <fullName evidence="7">Cyclin</fullName>
    </recommendedName>
</protein>
<dbReference type="Proteomes" id="UP000232684">
    <property type="component" value="Unassembled WGS sequence"/>
</dbReference>
<evidence type="ECO:0000313" key="6">
    <source>
        <dbReference type="Proteomes" id="UP000754359"/>
    </source>
</evidence>
<dbReference type="PANTHER" id="PTHR23353:SF23">
    <property type="entry name" value="PROTEIN HAIRLESS"/>
    <property type="match status" value="1"/>
</dbReference>
<feature type="compositionally biased region" description="Low complexity" evidence="1">
    <location>
        <begin position="1546"/>
        <end position="1570"/>
    </location>
</feature>
<feature type="compositionally biased region" description="Basic residues" evidence="1">
    <location>
        <begin position="163"/>
        <end position="179"/>
    </location>
</feature>
<feature type="compositionally biased region" description="Low complexity" evidence="1">
    <location>
        <begin position="1928"/>
        <end position="1941"/>
    </location>
</feature>
<evidence type="ECO:0000256" key="2">
    <source>
        <dbReference type="SAM" id="Phobius"/>
    </source>
</evidence>
<evidence type="ECO:0000313" key="4">
    <source>
        <dbReference type="EMBL" id="PKC48587.1"/>
    </source>
</evidence>
<dbReference type="Gene3D" id="1.10.472.10">
    <property type="entry name" value="Cyclin-like"/>
    <property type="match status" value="2"/>
</dbReference>
<feature type="region of interest" description="Disordered" evidence="1">
    <location>
        <begin position="1371"/>
        <end position="1454"/>
    </location>
</feature>
<reference evidence="4 5" key="1">
    <citation type="submission" date="2017-11" db="EMBL/GenBank/DDBJ databases">
        <title>Plasmodium falciparum NF54 genome assembly.</title>
        <authorList>
            <person name="Bryant J.M."/>
            <person name="Baumgarten S."/>
            <person name="Scheidig-Benatar C."/>
            <person name="Scherf A."/>
        </authorList>
    </citation>
    <scope>NUCLEOTIDE SEQUENCE [LARGE SCALE GENOMIC DNA]</scope>
    <source>
        <strain evidence="4">NF54</strain>
    </source>
</reference>
<feature type="compositionally biased region" description="Polar residues" evidence="1">
    <location>
        <begin position="1436"/>
        <end position="1447"/>
    </location>
</feature>
<keyword evidence="2" id="KW-0472">Membrane</keyword>
<evidence type="ECO:0000313" key="5">
    <source>
        <dbReference type="Proteomes" id="UP000232684"/>
    </source>
</evidence>
<evidence type="ECO:0000256" key="1">
    <source>
        <dbReference type="SAM" id="MobiDB-lite"/>
    </source>
</evidence>
<gene>
    <name evidence="4" type="ORF">CK202_2029</name>
    <name evidence="3" type="ORF">CYL21_4817</name>
</gene>
<dbReference type="EMBL" id="QFXU01000022">
    <property type="protein sequence ID" value="KAF4327325.1"/>
    <property type="molecule type" value="Genomic_DNA"/>
</dbReference>
<proteinExistence type="predicted"/>
<feature type="compositionally biased region" description="Low complexity" evidence="1">
    <location>
        <begin position="762"/>
        <end position="799"/>
    </location>
</feature>
<keyword evidence="2" id="KW-1133">Transmembrane helix</keyword>